<dbReference type="PANTHER" id="PTHR31204">
    <property type="entry name" value="SIGMA INTRACELLULAR RECEPTOR 2"/>
    <property type="match status" value="1"/>
</dbReference>
<dbReference type="OrthoDB" id="433124at2759"/>
<evidence type="ECO:0000313" key="8">
    <source>
        <dbReference type="EMBL" id="OAJ38239.1"/>
    </source>
</evidence>
<keyword evidence="3 5" id="KW-1133">Transmembrane helix</keyword>
<dbReference type="GO" id="GO:0016020">
    <property type="term" value="C:membrane"/>
    <property type="evidence" value="ECO:0007669"/>
    <property type="project" value="UniProtKB-SubCell"/>
</dbReference>
<evidence type="ECO:0000313" key="9">
    <source>
        <dbReference type="Proteomes" id="UP000077115"/>
    </source>
</evidence>
<dbReference type="VEuPathDB" id="FungiDB:BDEG_22188"/>
<feature type="transmembrane region" description="Helical" evidence="6">
    <location>
        <begin position="144"/>
        <end position="167"/>
    </location>
</feature>
<dbReference type="Proteomes" id="UP000077115">
    <property type="component" value="Unassembled WGS sequence"/>
</dbReference>
<dbReference type="EMBL" id="DS022301">
    <property type="protein sequence ID" value="OAJ38239.1"/>
    <property type="molecule type" value="Genomic_DNA"/>
</dbReference>
<dbReference type="InterPro" id="IPR033118">
    <property type="entry name" value="EXPERA"/>
</dbReference>
<dbReference type="Pfam" id="PF05241">
    <property type="entry name" value="EBP"/>
    <property type="match status" value="1"/>
</dbReference>
<reference evidence="8 9" key="2">
    <citation type="submission" date="2016-05" db="EMBL/GenBank/DDBJ databases">
        <title>Lineage-specific infection strategies underlie the spectrum of fungal disease in amphibians.</title>
        <authorList>
            <person name="Cuomo C.A."/>
            <person name="Farrer R.A."/>
            <person name="James T."/>
            <person name="Longcore J."/>
            <person name="Birren B."/>
        </authorList>
    </citation>
    <scope>NUCLEOTIDE SEQUENCE [LARGE SCALE GENOMIC DNA]</scope>
    <source>
        <strain evidence="8 9">JEL423</strain>
    </source>
</reference>
<evidence type="ECO:0000259" key="7">
    <source>
        <dbReference type="PROSITE" id="PS51751"/>
    </source>
</evidence>
<protein>
    <recommendedName>
        <fullName evidence="7">EXPERA domain-containing protein</fullName>
    </recommendedName>
</protein>
<dbReference type="AlphaFoldDB" id="A0A177WDQ4"/>
<gene>
    <name evidence="8" type="ORF">BDEG_22188</name>
</gene>
<feature type="domain" description="EXPERA" evidence="7">
    <location>
        <begin position="5"/>
        <end position="161"/>
    </location>
</feature>
<dbReference type="STRING" id="403673.A0A177WDQ4"/>
<evidence type="ECO:0000256" key="4">
    <source>
        <dbReference type="ARBA" id="ARBA00023136"/>
    </source>
</evidence>
<evidence type="ECO:0000256" key="2">
    <source>
        <dbReference type="ARBA" id="ARBA00022692"/>
    </source>
</evidence>
<accession>A0A177WDQ4</accession>
<organism evidence="8 9">
    <name type="scientific">Batrachochytrium dendrobatidis (strain JEL423)</name>
    <dbReference type="NCBI Taxonomy" id="403673"/>
    <lineage>
        <taxon>Eukaryota</taxon>
        <taxon>Fungi</taxon>
        <taxon>Fungi incertae sedis</taxon>
        <taxon>Chytridiomycota</taxon>
        <taxon>Chytridiomycota incertae sedis</taxon>
        <taxon>Chytridiomycetes</taxon>
        <taxon>Rhizophydiales</taxon>
        <taxon>Rhizophydiales incertae sedis</taxon>
        <taxon>Batrachochytrium</taxon>
    </lineage>
</organism>
<feature type="transmembrane region" description="Helical" evidence="6">
    <location>
        <begin position="67"/>
        <end position="91"/>
    </location>
</feature>
<dbReference type="InterPro" id="IPR051987">
    <property type="entry name" value="Sigma-2_receptor-like"/>
</dbReference>
<evidence type="ECO:0000256" key="1">
    <source>
        <dbReference type="ARBA" id="ARBA00004141"/>
    </source>
</evidence>
<dbReference type="PROSITE" id="PS51751">
    <property type="entry name" value="EXPERA"/>
    <property type="match status" value="1"/>
</dbReference>
<evidence type="ECO:0000256" key="6">
    <source>
        <dbReference type="SAM" id="Phobius"/>
    </source>
</evidence>
<dbReference type="PANTHER" id="PTHR31204:SF1">
    <property type="entry name" value="SIGMA INTRACELLULAR RECEPTOR 2"/>
    <property type="match status" value="1"/>
</dbReference>
<keyword evidence="4 5" id="KW-0472">Membrane</keyword>
<dbReference type="GO" id="GO:0005783">
    <property type="term" value="C:endoplasmic reticulum"/>
    <property type="evidence" value="ECO:0007669"/>
    <property type="project" value="TreeGrafter"/>
</dbReference>
<evidence type="ECO:0000256" key="5">
    <source>
        <dbReference type="PROSITE-ProRule" id="PRU01087"/>
    </source>
</evidence>
<feature type="transmembrane region" description="Helical" evidence="6">
    <location>
        <begin position="103"/>
        <end position="124"/>
    </location>
</feature>
<name>A0A177WDQ4_BATDL</name>
<comment type="subcellular location">
    <subcellularLocation>
        <location evidence="1">Membrane</location>
        <topology evidence="1">Multi-pass membrane protein</topology>
    </subcellularLocation>
</comment>
<reference evidence="8 9" key="1">
    <citation type="submission" date="2006-10" db="EMBL/GenBank/DDBJ databases">
        <title>The Genome Sequence of Batrachochytrium dendrobatidis JEL423.</title>
        <authorList>
            <consortium name="The Broad Institute Genome Sequencing Platform"/>
            <person name="Birren B."/>
            <person name="Lander E."/>
            <person name="Galagan J."/>
            <person name="Cuomo C."/>
            <person name="Devon K."/>
            <person name="Jaffe D."/>
            <person name="Butler J."/>
            <person name="Alvarez P."/>
            <person name="Gnerre S."/>
            <person name="Grabherr M."/>
            <person name="Kleber M."/>
            <person name="Mauceli E."/>
            <person name="Brockman W."/>
            <person name="Young S."/>
            <person name="LaButti K."/>
            <person name="Sykes S."/>
            <person name="DeCaprio D."/>
            <person name="Crawford M."/>
            <person name="Koehrsen M."/>
            <person name="Engels R."/>
            <person name="Montgomery P."/>
            <person name="Pearson M."/>
            <person name="Howarth C."/>
            <person name="Larson L."/>
            <person name="White J."/>
            <person name="O'Leary S."/>
            <person name="Kodira C."/>
            <person name="Zeng Q."/>
            <person name="Yandava C."/>
            <person name="Alvarado L."/>
            <person name="Longcore J."/>
            <person name="James T."/>
        </authorList>
    </citation>
    <scope>NUCLEOTIDE SEQUENCE [LARGE SCALE GENOMIC DNA]</scope>
    <source>
        <strain evidence="8 9">JEL423</strain>
    </source>
</reference>
<evidence type="ECO:0000256" key="3">
    <source>
        <dbReference type="ARBA" id="ARBA00022989"/>
    </source>
</evidence>
<proteinExistence type="predicted"/>
<keyword evidence="2 5" id="KW-0812">Transmembrane</keyword>
<sequence>MHRPLDMLFAIFFSLGLFPAIIFASQVALSPDLRSLYIPQSLQTLLVSAVASTHDPLISMALGNREMWVASIFTAELVLQAPFFLFAIVALSMNWHSWFRFPAIIYSVHVLTTMIPIYAELLWGRQEFIQALEMSEAEVYGLRLQWAGIYSPFIIMPTILLIKWLFFYDPTGGAGQRLFALAPGSMVKANLHTKKSQ</sequence>